<protein>
    <submittedName>
        <fullName evidence="1">Ead/Ea22-like family protein</fullName>
    </submittedName>
</protein>
<proteinExistence type="predicted"/>
<keyword evidence="2" id="KW-1185">Reference proteome</keyword>
<sequence length="147" mass="16409">MNQVDKQALRESAVNAKLAGEAPVMPFDQRIDALNSFTKLLTPSTAIALLDELEAKDRRNAELNSTLERWAVDRAQSASNLEAAEKRVAELEAEPVAMSDHRFRELVNTLRDIAIEYHGTQQLREHIARACRAAMPVSAPQQEHDHG</sequence>
<organism evidence="1 2">
    <name type="scientific">Edwardsiella anguillarum</name>
    <dbReference type="NCBI Taxonomy" id="1821960"/>
    <lineage>
        <taxon>Bacteria</taxon>
        <taxon>Pseudomonadati</taxon>
        <taxon>Pseudomonadota</taxon>
        <taxon>Gammaproteobacteria</taxon>
        <taxon>Enterobacterales</taxon>
        <taxon>Hafniaceae</taxon>
        <taxon>Edwardsiella</taxon>
    </lineage>
</organism>
<name>A0ABY8SGG3_9GAMM</name>
<accession>A0ABY8SGG3</accession>
<evidence type="ECO:0000313" key="2">
    <source>
        <dbReference type="Proteomes" id="UP001238370"/>
    </source>
</evidence>
<reference evidence="1 2" key="1">
    <citation type="submission" date="2022-03" db="EMBL/GenBank/DDBJ databases">
        <title>Survey of Intraspecific Variation of Edwardsiella anguillarum Isolates from Non-Anguillid Fish Host Originating from Varied Geographic Locations.</title>
        <authorList>
            <person name="Armwood A.R."/>
            <person name="Woodyard E."/>
            <person name="Waldbieser G.C."/>
            <person name="Camus A.C."/>
            <person name="Divya D."/>
            <person name="Tekedar H."/>
            <person name="Soto E."/>
            <person name="Stein C."/>
            <person name="Ucko M."/>
            <person name="Ware C."/>
            <person name="Griffin M.J."/>
        </authorList>
    </citation>
    <scope>NUCLEOTIDE SEQUENCE [LARGE SCALE GENOMIC DNA]</scope>
    <source>
        <strain evidence="1 2">R18-35-2</strain>
    </source>
</reference>
<dbReference type="RefSeq" id="WP_085061977.1">
    <property type="nucleotide sequence ID" value="NZ_CP094302.2"/>
</dbReference>
<evidence type="ECO:0000313" key="1">
    <source>
        <dbReference type="EMBL" id="WHP84625.1"/>
    </source>
</evidence>
<gene>
    <name evidence="1" type="ORF">MQ095_03915</name>
</gene>
<dbReference type="Pfam" id="PF13935">
    <property type="entry name" value="Ead_Ea22"/>
    <property type="match status" value="1"/>
</dbReference>
<dbReference type="InterPro" id="IPR025153">
    <property type="entry name" value="Ead_Ea22"/>
</dbReference>
<dbReference type="EMBL" id="CP094302">
    <property type="protein sequence ID" value="WHP84625.1"/>
    <property type="molecule type" value="Genomic_DNA"/>
</dbReference>
<dbReference type="Proteomes" id="UP001238370">
    <property type="component" value="Chromosome"/>
</dbReference>